<feature type="domain" description="TNase-like" evidence="2">
    <location>
        <begin position="31"/>
        <end position="145"/>
    </location>
</feature>
<dbReference type="OrthoDB" id="9805504at2"/>
<dbReference type="Proteomes" id="UP000076128">
    <property type="component" value="Chromosome"/>
</dbReference>
<accession>A0A159Z6D3</accession>
<dbReference type="InterPro" id="IPR016071">
    <property type="entry name" value="Staphylococal_nuclease_OB-fold"/>
</dbReference>
<evidence type="ECO:0000313" key="4">
    <source>
        <dbReference type="Proteomes" id="UP000076128"/>
    </source>
</evidence>
<keyword evidence="4" id="KW-1185">Reference proteome</keyword>
<dbReference type="AlphaFoldDB" id="A0A159Z6D3"/>
<reference evidence="3 4" key="1">
    <citation type="submission" date="2015-09" db="EMBL/GenBank/DDBJ databases">
        <title>Complete genome sequence of Defluviimonas alba cai42t isolated from an oilfield in Xinjiang.</title>
        <authorList>
            <person name="Geng S."/>
            <person name="Pan X."/>
            <person name="Wu X."/>
        </authorList>
    </citation>
    <scope>NUCLEOTIDE SEQUENCE [LARGE SCALE GENOMIC DNA]</scope>
    <source>
        <strain evidence="4">cai42</strain>
    </source>
</reference>
<evidence type="ECO:0000259" key="2">
    <source>
        <dbReference type="PROSITE" id="PS50830"/>
    </source>
</evidence>
<dbReference type="STRING" id="1335048.AKL17_2812"/>
<dbReference type="RefSeq" id="WP_066814135.1">
    <property type="nucleotide sequence ID" value="NZ_CP012661.1"/>
</dbReference>
<dbReference type="EMBL" id="CP012661">
    <property type="protein sequence ID" value="AMY70050.1"/>
    <property type="molecule type" value="Genomic_DNA"/>
</dbReference>
<dbReference type="Pfam" id="PF00565">
    <property type="entry name" value="SNase"/>
    <property type="match status" value="1"/>
</dbReference>
<organism evidence="3 4">
    <name type="scientific">Frigidibacter mobilis</name>
    <dbReference type="NCBI Taxonomy" id="1335048"/>
    <lineage>
        <taxon>Bacteria</taxon>
        <taxon>Pseudomonadati</taxon>
        <taxon>Pseudomonadota</taxon>
        <taxon>Alphaproteobacteria</taxon>
        <taxon>Rhodobacterales</taxon>
        <taxon>Paracoccaceae</taxon>
        <taxon>Frigidibacter</taxon>
    </lineage>
</organism>
<name>A0A159Z6D3_9RHOB</name>
<dbReference type="KEGG" id="daa:AKL17_2812"/>
<evidence type="ECO:0000313" key="3">
    <source>
        <dbReference type="EMBL" id="AMY70050.1"/>
    </source>
</evidence>
<evidence type="ECO:0000256" key="1">
    <source>
        <dbReference type="SAM" id="SignalP"/>
    </source>
</evidence>
<dbReference type="PROSITE" id="PS50830">
    <property type="entry name" value="TNASE_3"/>
    <property type="match status" value="1"/>
</dbReference>
<gene>
    <name evidence="3" type="ORF">AKL17_2812</name>
</gene>
<sequence length="219" mass="23049">MLTLRSLFGLTLMVCCLAGPVTAQTVSGKARIIDGDTVEVAGVKVRLYGIDAPEMSQSCTRNGRAWACGVWSRDVLAGLARGGLSCEGREQDRYGRLVATCTGAGGDVAAQMVAQGAAFAYRQYSLNYVDAEKRAAIAGIGLWDGEAERPDQVRAAGRAPAQAAPGACQIKGNISSGGRIYHMPGSRSWAETRIDTGAGERWFCSESEARAAGWRRAGG</sequence>
<protein>
    <submittedName>
        <fullName evidence="3">Nuclease family protein</fullName>
    </submittedName>
</protein>
<dbReference type="InterPro" id="IPR035437">
    <property type="entry name" value="SNase_OB-fold_sf"/>
</dbReference>
<feature type="chain" id="PRO_5007812164" evidence="1">
    <location>
        <begin position="24"/>
        <end position="219"/>
    </location>
</feature>
<keyword evidence="1" id="KW-0732">Signal</keyword>
<dbReference type="Gene3D" id="2.40.50.90">
    <property type="match status" value="1"/>
</dbReference>
<proteinExistence type="predicted"/>
<feature type="signal peptide" evidence="1">
    <location>
        <begin position="1"/>
        <end position="23"/>
    </location>
</feature>
<dbReference type="SUPFAM" id="SSF50199">
    <property type="entry name" value="Staphylococcal nuclease"/>
    <property type="match status" value="1"/>
</dbReference>
<dbReference type="SMART" id="SM00318">
    <property type="entry name" value="SNc"/>
    <property type="match status" value="1"/>
</dbReference>